<gene>
    <name evidence="8" type="ORF">AWN68_02145</name>
</gene>
<comment type="caution">
    <text evidence="8">The sequence shown here is derived from an EMBL/GenBank/DDBJ whole genome shotgun (WGS) entry which is preliminary data.</text>
</comment>
<dbReference type="Pfam" id="PF02080">
    <property type="entry name" value="TrkA_C"/>
    <property type="match status" value="1"/>
</dbReference>
<keyword evidence="9" id="KW-1185">Reference proteome</keyword>
<feature type="transmembrane region" description="Helical" evidence="6">
    <location>
        <begin position="131"/>
        <end position="154"/>
    </location>
</feature>
<dbReference type="PROSITE" id="PS51202">
    <property type="entry name" value="RCK_C"/>
    <property type="match status" value="1"/>
</dbReference>
<dbReference type="GO" id="GO:0008324">
    <property type="term" value="F:monoatomic cation transmembrane transporter activity"/>
    <property type="evidence" value="ECO:0007669"/>
    <property type="project" value="InterPro"/>
</dbReference>
<dbReference type="SUPFAM" id="SSF51735">
    <property type="entry name" value="NAD(P)-binding Rossmann-fold domains"/>
    <property type="match status" value="1"/>
</dbReference>
<dbReference type="Gene3D" id="3.30.70.1450">
    <property type="entry name" value="Regulator of K+ conductance, C-terminal domain"/>
    <property type="match status" value="1"/>
</dbReference>
<feature type="transmembrane region" description="Helical" evidence="6">
    <location>
        <begin position="6"/>
        <end position="21"/>
    </location>
</feature>
<dbReference type="PANTHER" id="PTHR43021:SF2">
    <property type="entry name" value="CATION_H+ EXCHANGER DOMAIN-CONTAINING PROTEIN"/>
    <property type="match status" value="1"/>
</dbReference>
<dbReference type="GO" id="GO:0006813">
    <property type="term" value="P:potassium ion transport"/>
    <property type="evidence" value="ECO:0007669"/>
    <property type="project" value="UniProtKB-KW"/>
</dbReference>
<dbReference type="Gene3D" id="3.40.50.720">
    <property type="entry name" value="NAD(P)-binding Rossmann-like Domain"/>
    <property type="match status" value="1"/>
</dbReference>
<dbReference type="OrthoDB" id="9783404at2"/>
<dbReference type="InterPro" id="IPR038770">
    <property type="entry name" value="Na+/solute_symporter_sf"/>
</dbReference>
<dbReference type="InterPro" id="IPR006153">
    <property type="entry name" value="Cation/H_exchanger_TM"/>
</dbReference>
<dbReference type="EMBL" id="LRDB01000001">
    <property type="protein sequence ID" value="KYG83627.1"/>
    <property type="molecule type" value="Genomic_DNA"/>
</dbReference>
<keyword evidence="2" id="KW-0813">Transport</keyword>
<organism evidence="8 9">
    <name type="scientific">Roseivirga echinicomitans</name>
    <dbReference type="NCBI Taxonomy" id="296218"/>
    <lineage>
        <taxon>Bacteria</taxon>
        <taxon>Pseudomonadati</taxon>
        <taxon>Bacteroidota</taxon>
        <taxon>Cytophagia</taxon>
        <taxon>Cytophagales</taxon>
        <taxon>Roseivirgaceae</taxon>
        <taxon>Roseivirga</taxon>
    </lineage>
</organism>
<dbReference type="Pfam" id="PF00999">
    <property type="entry name" value="Na_H_Exchanger"/>
    <property type="match status" value="1"/>
</dbReference>
<name>A0A150XXY0_9BACT</name>
<evidence type="ECO:0000256" key="3">
    <source>
        <dbReference type="ARBA" id="ARBA00022692"/>
    </source>
</evidence>
<sequence length="641" mass="70850">MTFNQNTILLLGGFAIVAVAAKQLAGFFTKIKLPFITGLLVIGLVSGPFIFNLLPKGAGNGLHFINDISLAFIAFAAAAELYLKEVRSQFKSIKWMTFGQLVVTFIVSSIVIYFMAGIIPFMSDLNAANKVAVSLLMATIFVARSPASAIAVITEMRAKGPFVRTAMGVTVVKDFLVILLFAICFSVSQALVNGDPLRLKFLLTLLAELTASFGLGFLVGKILTFLLKQRMHQHLKTALILATGYAVYAFYYFVKSYTVEEFGKEFHLEPLLICIIGSFIVTNYSKFRYEFLKILEEIGPYIYIAFFTLTGISVSLDVFIELFGIAVLLFTLRLVTMVLGSFVGGALAGDSPLFRKIGWMPYVTQAGVGLGLATVVADAFPTWGSEFATVVVAVIVLNQFVGPPLFKWSINLVGEGHTRANIPQYDGVRDAFIVGFDSQSVALARQLKEHGWEAEIVTQKKDLNVEDFPDLIIHQVKEFDLETFKGIKVEKVEAIVLTLTDDENLEIAELIYQNVGTKDIVVRLNQRYNFEKFHKLGCLIVDPHTAMVSLMDHLVRSPQAATLLLGMKEGQDTMDIQVLNPNLRGIPLRDLRLPADIIVLSVNRNGQSIITHGYTRLRIGDVLTIVGSKESLQKVTLKFDR</sequence>
<dbReference type="GO" id="GO:0015297">
    <property type="term" value="F:antiporter activity"/>
    <property type="evidence" value="ECO:0007669"/>
    <property type="project" value="InterPro"/>
</dbReference>
<feature type="transmembrane region" description="Helical" evidence="6">
    <location>
        <begin position="238"/>
        <end position="254"/>
    </location>
</feature>
<feature type="transmembrane region" description="Helical" evidence="6">
    <location>
        <begin position="95"/>
        <end position="119"/>
    </location>
</feature>
<dbReference type="GO" id="GO:0016020">
    <property type="term" value="C:membrane"/>
    <property type="evidence" value="ECO:0007669"/>
    <property type="project" value="UniProtKB-SubCell"/>
</dbReference>
<evidence type="ECO:0000313" key="9">
    <source>
        <dbReference type="Proteomes" id="UP000075615"/>
    </source>
</evidence>
<evidence type="ECO:0000259" key="7">
    <source>
        <dbReference type="PROSITE" id="PS51202"/>
    </source>
</evidence>
<dbReference type="STRING" id="296218.AWN68_02145"/>
<feature type="transmembrane region" description="Helical" evidence="6">
    <location>
        <begin position="204"/>
        <end position="226"/>
    </location>
</feature>
<dbReference type="RefSeq" id="WP_068410784.1">
    <property type="nucleotide sequence ID" value="NZ_LRDB01000001.1"/>
</dbReference>
<keyword evidence="2" id="KW-0633">Potassium transport</keyword>
<feature type="transmembrane region" description="Helical" evidence="6">
    <location>
        <begin position="298"/>
        <end position="316"/>
    </location>
</feature>
<comment type="subcellular location">
    <subcellularLocation>
        <location evidence="1">Membrane</location>
        <topology evidence="1">Multi-pass membrane protein</topology>
    </subcellularLocation>
</comment>
<evidence type="ECO:0000256" key="6">
    <source>
        <dbReference type="SAM" id="Phobius"/>
    </source>
</evidence>
<feature type="transmembrane region" description="Helical" evidence="6">
    <location>
        <begin position="33"/>
        <end position="51"/>
    </location>
</feature>
<evidence type="ECO:0000256" key="2">
    <source>
        <dbReference type="ARBA" id="ARBA00022538"/>
    </source>
</evidence>
<keyword evidence="4 6" id="KW-1133">Transmembrane helix</keyword>
<dbReference type="InterPro" id="IPR003148">
    <property type="entry name" value="RCK_N"/>
</dbReference>
<keyword evidence="3 6" id="KW-0812">Transmembrane</keyword>
<feature type="transmembrane region" description="Helical" evidence="6">
    <location>
        <begin position="383"/>
        <end position="401"/>
    </location>
</feature>
<evidence type="ECO:0000256" key="5">
    <source>
        <dbReference type="ARBA" id="ARBA00023136"/>
    </source>
</evidence>
<feature type="transmembrane region" description="Helical" evidence="6">
    <location>
        <begin position="266"/>
        <end position="286"/>
    </location>
</feature>
<feature type="domain" description="RCK C-terminal" evidence="7">
    <location>
        <begin position="558"/>
        <end position="641"/>
    </location>
</feature>
<keyword evidence="2" id="KW-0630">Potassium</keyword>
<dbReference type="InterPro" id="IPR006037">
    <property type="entry name" value="RCK_C"/>
</dbReference>
<keyword evidence="5 6" id="KW-0472">Membrane</keyword>
<dbReference type="AlphaFoldDB" id="A0A150XXY0"/>
<evidence type="ECO:0000256" key="4">
    <source>
        <dbReference type="ARBA" id="ARBA00022989"/>
    </source>
</evidence>
<protein>
    <recommendedName>
        <fullName evidence="7">RCK C-terminal domain-containing protein</fullName>
    </recommendedName>
</protein>
<dbReference type="InterPro" id="IPR036721">
    <property type="entry name" value="RCK_C_sf"/>
</dbReference>
<feature type="transmembrane region" description="Helical" evidence="6">
    <location>
        <begin position="63"/>
        <end position="83"/>
    </location>
</feature>
<dbReference type="SUPFAM" id="SSF116726">
    <property type="entry name" value="TrkA C-terminal domain-like"/>
    <property type="match status" value="1"/>
</dbReference>
<proteinExistence type="predicted"/>
<dbReference type="Gene3D" id="1.20.1530.20">
    <property type="match status" value="1"/>
</dbReference>
<accession>A0A150XXY0</accession>
<dbReference type="Pfam" id="PF02254">
    <property type="entry name" value="TrkA_N"/>
    <property type="match status" value="1"/>
</dbReference>
<dbReference type="Proteomes" id="UP000075615">
    <property type="component" value="Unassembled WGS sequence"/>
</dbReference>
<reference evidence="8 9" key="1">
    <citation type="submission" date="2016-01" db="EMBL/GenBank/DDBJ databases">
        <title>Genome sequencing of Roseivirga echinicomitans KMM 6058.</title>
        <authorList>
            <person name="Selvaratnam C."/>
            <person name="Thevarajoo S."/>
            <person name="Goh K.M."/>
            <person name="Ee R."/>
            <person name="Chan K.-G."/>
            <person name="Chong C.S."/>
        </authorList>
    </citation>
    <scope>NUCLEOTIDE SEQUENCE [LARGE SCALE GENOMIC DNA]</scope>
    <source>
        <strain evidence="8 9">KMM 6058</strain>
    </source>
</reference>
<keyword evidence="2" id="KW-0406">Ion transport</keyword>
<dbReference type="PANTHER" id="PTHR43021">
    <property type="entry name" value="NA(+)/H(+) ANTIPORTER-RELATED"/>
    <property type="match status" value="1"/>
</dbReference>
<evidence type="ECO:0000256" key="1">
    <source>
        <dbReference type="ARBA" id="ARBA00004141"/>
    </source>
</evidence>
<dbReference type="InterPro" id="IPR036291">
    <property type="entry name" value="NAD(P)-bd_dom_sf"/>
</dbReference>
<feature type="transmembrane region" description="Helical" evidence="6">
    <location>
        <begin position="359"/>
        <end position="377"/>
    </location>
</feature>
<dbReference type="GO" id="GO:1902600">
    <property type="term" value="P:proton transmembrane transport"/>
    <property type="evidence" value="ECO:0007669"/>
    <property type="project" value="InterPro"/>
</dbReference>
<evidence type="ECO:0000313" key="8">
    <source>
        <dbReference type="EMBL" id="KYG83627.1"/>
    </source>
</evidence>
<feature type="transmembrane region" description="Helical" evidence="6">
    <location>
        <begin position="322"/>
        <end position="347"/>
    </location>
</feature>